<evidence type="ECO:0000256" key="1">
    <source>
        <dbReference type="SAM" id="MobiDB-lite"/>
    </source>
</evidence>
<dbReference type="EMBL" id="CAEFZW010000009">
    <property type="protein sequence ID" value="CAB4256279.1"/>
    <property type="molecule type" value="Genomic_DNA"/>
</dbReference>
<comment type="caution">
    <text evidence="2">The sequence shown here is derived from an EMBL/GenBank/DDBJ whole genome shotgun (WGS) entry which is preliminary data.</text>
</comment>
<evidence type="ECO:0000313" key="3">
    <source>
        <dbReference type="Proteomes" id="UP000644660"/>
    </source>
</evidence>
<evidence type="ECO:0000313" key="2">
    <source>
        <dbReference type="EMBL" id="CAB4256279.1"/>
    </source>
</evidence>
<name>A0A8H2VIJ2_9SACH</name>
<dbReference type="PANTHER" id="PTHR19321:SF41">
    <property type="entry name" value="FASCETTO-RELATED"/>
    <property type="match status" value="1"/>
</dbReference>
<dbReference type="Pfam" id="PF03999">
    <property type="entry name" value="MAP65_ASE1"/>
    <property type="match status" value="1"/>
</dbReference>
<dbReference type="PANTHER" id="PTHR19321">
    <property type="entry name" value="PROTEIN REGULATOR OF CYTOKINESIS 1 PRC1-RELATED"/>
    <property type="match status" value="1"/>
</dbReference>
<dbReference type="GeneID" id="64859351"/>
<dbReference type="InterPro" id="IPR007145">
    <property type="entry name" value="MAP65_Ase1_PRC1"/>
</dbReference>
<keyword evidence="3" id="KW-1185">Reference proteome</keyword>
<feature type="region of interest" description="Disordered" evidence="1">
    <location>
        <begin position="1"/>
        <end position="61"/>
    </location>
</feature>
<protein>
    <submittedName>
        <fullName evidence="2">Similar to Saccharomyces cerevisiae YOR058C ASE1 Mitotic spindle midzone localized microtubule- associated protein (MAP) family member</fullName>
    </submittedName>
</protein>
<dbReference type="Proteomes" id="UP000644660">
    <property type="component" value="Unassembled WGS sequence"/>
</dbReference>
<feature type="region of interest" description="Disordered" evidence="1">
    <location>
        <begin position="864"/>
        <end position="934"/>
    </location>
</feature>
<dbReference type="AlphaFoldDB" id="A0A8H2VIJ2"/>
<feature type="compositionally biased region" description="Polar residues" evidence="1">
    <location>
        <begin position="1"/>
        <end position="13"/>
    </location>
</feature>
<dbReference type="Gene3D" id="1.20.58.1520">
    <property type="match status" value="1"/>
</dbReference>
<sequence length="934" mass="107651">MDTLQKSPSSLKQRSAKEVGFHGSHTNDISSESSIESTLSTSGSRTPIMTHTSQTNVSPSKEFMTLTPIRLPENYSPSRNPLLLSSRRKQNDINTEINSLNNYSPTHETIYQEKFNGISSQLATLLENLNIIYKKIGYSSSMITTKEKTIFHDLSSLLENFYEEAEVEMEKLSLNNDLDQEIINKILIILGDPSGIETIPDLYIRNAILKQSNKSVPQSPKKPLTLLNKKITLEKAKMFTLGKYIPKLITFLQYSVTLQKLIRSVNNDNLIAEESVTNAISNLPSLKEVEYLLKDLMKLKDFQVNTESISQLLKQYKKILLDGNGTTDISTERIKNLTAAINVYEVEIKSRFQQNNEMVNEISALINELQVNPEEDLPPQEWNTLTTSFNIVNNRNIRDINDLDPNIIIGNEQLDTLQLIIKKYITIKANRLTEKKMLITKCRTLWSILKISETYIEEFMRQNAGLSTQIFSNLNVEKEKLEQDKKQQIKHLIKQSLEEITGLWDTLSIEDQHREEFFQKFNNKIEPVQTLQDNENLLAMCTLEINELNEKMEIYRPILKLIDEFHSLQEDEIFLDNSSKDSSRLLSRNSHKILLKEENTRKRLTRHFPRVMAELSKKLLESEDVFQRPFLYKNQRMLDIVLDEEESFAHKYPRSRRIMGERISKIRKERVVSNSSVNSKSTIGSSQSAPLMTLTNNKPFRVAKRYNSDGIRTDSTNNEIQRKISPIRYKSNLTESDLMRNSRLLSEESKLPKFYEQDVVKYEKESTERHLLAPTKIVRKPLSTPGNIKPQMLRDSSSNVSLNKFSTPILKNTPQQTESYHGVKPTQLFPISNNKLNNMSNIKVSRIPTLNKPMTRRNFANSVSQLQEKENSGLGRIPSDPTSQQDITAKLRSPYREPDHSVYQLSQSPDGKFRLSIQERQLDNPFDDTSLCEE</sequence>
<proteinExistence type="predicted"/>
<reference evidence="2 3" key="1">
    <citation type="submission" date="2020-05" db="EMBL/GenBank/DDBJ databases">
        <authorList>
            <person name="Casaregola S."/>
            <person name="Devillers H."/>
            <person name="Grondin C."/>
        </authorList>
    </citation>
    <scope>NUCLEOTIDE SEQUENCE [LARGE SCALE GENOMIC DNA]</scope>
    <source>
        <strain evidence="2 3">CLIB 1767</strain>
    </source>
</reference>
<dbReference type="OrthoDB" id="642895at2759"/>
<dbReference type="GO" id="GO:0005737">
    <property type="term" value="C:cytoplasm"/>
    <property type="evidence" value="ECO:0007669"/>
    <property type="project" value="TreeGrafter"/>
</dbReference>
<dbReference type="GO" id="GO:0051256">
    <property type="term" value="P:mitotic spindle midzone assembly"/>
    <property type="evidence" value="ECO:0007669"/>
    <property type="project" value="TreeGrafter"/>
</dbReference>
<feature type="compositionally biased region" description="Polar residues" evidence="1">
    <location>
        <begin position="45"/>
        <end position="59"/>
    </location>
</feature>
<accession>A0A8H2VIJ2</accession>
<dbReference type="GO" id="GO:1990023">
    <property type="term" value="C:mitotic spindle midzone"/>
    <property type="evidence" value="ECO:0007669"/>
    <property type="project" value="TreeGrafter"/>
</dbReference>
<organism evidence="2 3">
    <name type="scientific">Maudiozyma barnettii</name>
    <dbReference type="NCBI Taxonomy" id="61262"/>
    <lineage>
        <taxon>Eukaryota</taxon>
        <taxon>Fungi</taxon>
        <taxon>Dikarya</taxon>
        <taxon>Ascomycota</taxon>
        <taxon>Saccharomycotina</taxon>
        <taxon>Saccharomycetes</taxon>
        <taxon>Saccharomycetales</taxon>
        <taxon>Saccharomycetaceae</taxon>
        <taxon>Maudiozyma</taxon>
    </lineage>
</organism>
<feature type="compositionally biased region" description="Low complexity" evidence="1">
    <location>
        <begin position="29"/>
        <end position="44"/>
    </location>
</feature>
<gene>
    <name evidence="2" type="ORF">KABA2_09S01056</name>
</gene>
<dbReference type="RefSeq" id="XP_041408123.1">
    <property type="nucleotide sequence ID" value="XM_041552189.1"/>
</dbReference>
<dbReference type="GO" id="GO:0008017">
    <property type="term" value="F:microtubule binding"/>
    <property type="evidence" value="ECO:0007669"/>
    <property type="project" value="InterPro"/>
</dbReference>